<keyword evidence="2" id="KW-1185">Reference proteome</keyword>
<name>A0A510HF60_9ACTN</name>
<dbReference type="Proteomes" id="UP000318065">
    <property type="component" value="Chromosome"/>
</dbReference>
<organism evidence="1 2">
    <name type="scientific">Rubrobacter xylanophilus</name>
    <dbReference type="NCBI Taxonomy" id="49319"/>
    <lineage>
        <taxon>Bacteria</taxon>
        <taxon>Bacillati</taxon>
        <taxon>Actinomycetota</taxon>
        <taxon>Rubrobacteria</taxon>
        <taxon>Rubrobacterales</taxon>
        <taxon>Rubrobacteraceae</taxon>
        <taxon>Rubrobacter</taxon>
    </lineage>
</organism>
<reference evidence="1" key="1">
    <citation type="journal article" date="2019" name="Microbiol. Resour. Announc.">
        <title>Complete Genome Sequence of Rubrobacter xylanophilus Strain AA3-22, Isolated from Arima Onsen in Japan.</title>
        <authorList>
            <person name="Tomariguchi N."/>
            <person name="Miyazaki K."/>
        </authorList>
    </citation>
    <scope>NUCLEOTIDE SEQUENCE [LARGE SCALE GENOMIC DNA]</scope>
    <source>
        <strain evidence="1">AA3-22</strain>
    </source>
</reference>
<dbReference type="AlphaFoldDB" id="A0A510HF60"/>
<sequence>MVIAVGMEARSFEPGTSLPDPAISGLTVSERAATHPPDGQERFSGRPRVLYVYVGVRGLPAGEELSARVERSGRTSLLGALFGDEGIVVRRSGAPRLTGDGFSGVIRFEVRSPDGGPLPAGEYTVAVYREGKGEPSAVGRFAVGP</sequence>
<gene>
    <name evidence="1" type="ORF">RxyAA322_04450</name>
</gene>
<protein>
    <submittedName>
        <fullName evidence="1">Uncharacterized protein</fullName>
    </submittedName>
</protein>
<evidence type="ECO:0000313" key="2">
    <source>
        <dbReference type="Proteomes" id="UP000318065"/>
    </source>
</evidence>
<evidence type="ECO:0000313" key="1">
    <source>
        <dbReference type="EMBL" id="BBL78591.1"/>
    </source>
</evidence>
<dbReference type="EMBL" id="AP019791">
    <property type="protein sequence ID" value="BBL78591.1"/>
    <property type="molecule type" value="Genomic_DNA"/>
</dbReference>
<proteinExistence type="predicted"/>
<accession>A0A510HF60</accession>